<dbReference type="Gene3D" id="2.40.50.90">
    <property type="match status" value="1"/>
</dbReference>
<evidence type="ECO:0000313" key="3">
    <source>
        <dbReference type="EMBL" id="MXP37176.1"/>
    </source>
</evidence>
<evidence type="ECO:0000256" key="1">
    <source>
        <dbReference type="SAM" id="MobiDB-lite"/>
    </source>
</evidence>
<dbReference type="RefSeq" id="WP_160759335.1">
    <property type="nucleotide sequence ID" value="NZ_BAAADZ010000002.1"/>
</dbReference>
<evidence type="ECO:0000313" key="4">
    <source>
        <dbReference type="Proteomes" id="UP000430021"/>
    </source>
</evidence>
<keyword evidence="5" id="KW-1185">Reference proteome</keyword>
<dbReference type="InterPro" id="IPR035437">
    <property type="entry name" value="SNase_OB-fold_sf"/>
</dbReference>
<dbReference type="SUPFAM" id="SSF50199">
    <property type="entry name" value="Staphylococcal nuclease"/>
    <property type="match status" value="1"/>
</dbReference>
<protein>
    <submittedName>
        <fullName evidence="2">Endonuclease YncB(Thermonuclease family)</fullName>
    </submittedName>
</protein>
<keyword evidence="2" id="KW-0255">Endonuclease</keyword>
<reference evidence="2 5" key="2">
    <citation type="submission" date="2020-08" db="EMBL/GenBank/DDBJ databases">
        <title>Genomic Encyclopedia of Type Strains, Phase IV (KMG-IV): sequencing the most valuable type-strain genomes for metagenomic binning, comparative biology and taxonomic classification.</title>
        <authorList>
            <person name="Goeker M."/>
        </authorList>
    </citation>
    <scope>NUCLEOTIDE SEQUENCE [LARGE SCALE GENOMIC DNA]</scope>
    <source>
        <strain evidence="2 5">DSM 8510</strain>
    </source>
</reference>
<accession>A0A6I4UFB5</accession>
<gene>
    <name evidence="2" type="ORF">FHS52_001143</name>
    <name evidence="3" type="ORF">GRI59_00935</name>
</gene>
<proteinExistence type="predicted"/>
<name>A0A6I4UFB5_9SPHN</name>
<sequence length="202" mass="23036">MARKRDNVVVFRRRRWMSQPRGSNQRPPKRPEQPKPPMSWRRALHETRPFVLMIALATISYVTALPGAYEPPAFLQSEPELISGTFTRCGKGRGYYCVIDGDTFRIGKRSIRVVGIDTAEVDAGCPAEAEQAELSTAALQSWLNRGPFEMTARIDEPTDRWGRELRIVKRIEADQRVNRLADWMQTEGGARDYLGGWRAGWC</sequence>
<dbReference type="Proteomes" id="UP000548685">
    <property type="component" value="Unassembled WGS sequence"/>
</dbReference>
<evidence type="ECO:0000313" key="5">
    <source>
        <dbReference type="Proteomes" id="UP000548685"/>
    </source>
</evidence>
<dbReference type="Proteomes" id="UP000430021">
    <property type="component" value="Unassembled WGS sequence"/>
</dbReference>
<feature type="region of interest" description="Disordered" evidence="1">
    <location>
        <begin position="13"/>
        <end position="38"/>
    </location>
</feature>
<organism evidence="3 4">
    <name type="scientific">Erythrobacter ramosus</name>
    <dbReference type="NCBI Taxonomy" id="35811"/>
    <lineage>
        <taxon>Bacteria</taxon>
        <taxon>Pseudomonadati</taxon>
        <taxon>Pseudomonadota</taxon>
        <taxon>Alphaproteobacteria</taxon>
        <taxon>Sphingomonadales</taxon>
        <taxon>Erythrobacteraceae</taxon>
        <taxon>Erythrobacter/Porphyrobacter group</taxon>
        <taxon>Erythrobacter</taxon>
    </lineage>
</organism>
<dbReference type="GO" id="GO:0004519">
    <property type="term" value="F:endonuclease activity"/>
    <property type="evidence" value="ECO:0007669"/>
    <property type="project" value="UniProtKB-KW"/>
</dbReference>
<comment type="caution">
    <text evidence="3">The sequence shown here is derived from an EMBL/GenBank/DDBJ whole genome shotgun (WGS) entry which is preliminary data.</text>
</comment>
<dbReference type="EMBL" id="WTYB01000001">
    <property type="protein sequence ID" value="MXP37176.1"/>
    <property type="molecule type" value="Genomic_DNA"/>
</dbReference>
<keyword evidence="2" id="KW-0540">Nuclease</keyword>
<reference evidence="3 4" key="1">
    <citation type="submission" date="2019-12" db="EMBL/GenBank/DDBJ databases">
        <title>Genomic-based taxomic classification of the family Erythrobacteraceae.</title>
        <authorList>
            <person name="Xu L."/>
        </authorList>
    </citation>
    <scope>NUCLEOTIDE SEQUENCE [LARGE SCALE GENOMIC DNA]</scope>
    <source>
        <strain evidence="3 4">JCM 10282</strain>
    </source>
</reference>
<keyword evidence="2" id="KW-0378">Hydrolase</keyword>
<evidence type="ECO:0000313" key="2">
    <source>
        <dbReference type="EMBL" id="MBB3775200.1"/>
    </source>
</evidence>
<dbReference type="AlphaFoldDB" id="A0A6I4UFB5"/>
<dbReference type="OrthoDB" id="7469880at2"/>
<dbReference type="EMBL" id="JACICE010000001">
    <property type="protein sequence ID" value="MBB3775200.1"/>
    <property type="molecule type" value="Genomic_DNA"/>
</dbReference>